<dbReference type="PANTHER" id="PTHR15427:SF33">
    <property type="entry name" value="COLLAGEN IV NC1 DOMAIN-CONTAINING PROTEIN"/>
    <property type="match status" value="1"/>
</dbReference>
<dbReference type="PANTHER" id="PTHR15427">
    <property type="entry name" value="EMILIN ELASTIN MICROFIBRIL INTERFACE-LOCATED PROTEIN ELASTIN MICROFIBRIL INTERFACER"/>
    <property type="match status" value="1"/>
</dbReference>
<keyword evidence="2" id="KW-0964">Secreted</keyword>
<evidence type="ECO:0000313" key="5">
    <source>
        <dbReference type="EMBL" id="KAH3805318.1"/>
    </source>
</evidence>
<dbReference type="SMART" id="SM00110">
    <property type="entry name" value="C1Q"/>
    <property type="match status" value="1"/>
</dbReference>
<dbReference type="GO" id="GO:0005581">
    <property type="term" value="C:collagen trimer"/>
    <property type="evidence" value="ECO:0007669"/>
    <property type="project" value="UniProtKB-KW"/>
</dbReference>
<dbReference type="InterPro" id="IPR001073">
    <property type="entry name" value="C1q_dom"/>
</dbReference>
<dbReference type="Pfam" id="PF00386">
    <property type="entry name" value="C1q"/>
    <property type="match status" value="1"/>
</dbReference>
<feature type="domain" description="C1q" evidence="4">
    <location>
        <begin position="155"/>
        <end position="290"/>
    </location>
</feature>
<evidence type="ECO:0000256" key="2">
    <source>
        <dbReference type="ARBA" id="ARBA00022525"/>
    </source>
</evidence>
<dbReference type="Gene3D" id="2.60.120.40">
    <property type="match status" value="1"/>
</dbReference>
<evidence type="ECO:0000256" key="1">
    <source>
        <dbReference type="ARBA" id="ARBA00004613"/>
    </source>
</evidence>
<dbReference type="AlphaFoldDB" id="A0A9D4FY88"/>
<dbReference type="InterPro" id="IPR050392">
    <property type="entry name" value="Collagen/C1q_domain"/>
</dbReference>
<dbReference type="OrthoDB" id="6075430at2759"/>
<feature type="signal peptide" evidence="3">
    <location>
        <begin position="1"/>
        <end position="19"/>
    </location>
</feature>
<evidence type="ECO:0000256" key="3">
    <source>
        <dbReference type="SAM" id="SignalP"/>
    </source>
</evidence>
<dbReference type="SUPFAM" id="SSF49842">
    <property type="entry name" value="TNF-like"/>
    <property type="match status" value="1"/>
</dbReference>
<protein>
    <recommendedName>
        <fullName evidence="4">C1q domain-containing protein</fullName>
    </recommendedName>
</protein>
<dbReference type="PROSITE" id="PS50871">
    <property type="entry name" value="C1Q"/>
    <property type="match status" value="1"/>
</dbReference>
<organism evidence="5 6">
    <name type="scientific">Dreissena polymorpha</name>
    <name type="common">Zebra mussel</name>
    <name type="synonym">Mytilus polymorpha</name>
    <dbReference type="NCBI Taxonomy" id="45954"/>
    <lineage>
        <taxon>Eukaryota</taxon>
        <taxon>Metazoa</taxon>
        <taxon>Spiralia</taxon>
        <taxon>Lophotrochozoa</taxon>
        <taxon>Mollusca</taxon>
        <taxon>Bivalvia</taxon>
        <taxon>Autobranchia</taxon>
        <taxon>Heteroconchia</taxon>
        <taxon>Euheterodonta</taxon>
        <taxon>Imparidentia</taxon>
        <taxon>Neoheterodontei</taxon>
        <taxon>Myida</taxon>
        <taxon>Dreissenoidea</taxon>
        <taxon>Dreissenidae</taxon>
        <taxon>Dreissena</taxon>
    </lineage>
</organism>
<name>A0A9D4FY88_DREPO</name>
<comment type="caution">
    <text evidence="5">The sequence shown here is derived from an EMBL/GenBank/DDBJ whole genome shotgun (WGS) entry which is preliminary data.</text>
</comment>
<accession>A0A9D4FY88</accession>
<reference evidence="5" key="2">
    <citation type="submission" date="2020-11" db="EMBL/GenBank/DDBJ databases">
        <authorList>
            <person name="McCartney M.A."/>
            <person name="Auch B."/>
            <person name="Kono T."/>
            <person name="Mallez S."/>
            <person name="Becker A."/>
            <person name="Gohl D.M."/>
            <person name="Silverstein K.A.T."/>
            <person name="Koren S."/>
            <person name="Bechman K.B."/>
            <person name="Herman A."/>
            <person name="Abrahante J.E."/>
            <person name="Garbe J."/>
        </authorList>
    </citation>
    <scope>NUCLEOTIDE SEQUENCE</scope>
    <source>
        <strain evidence="5">Duluth1</strain>
        <tissue evidence="5">Whole animal</tissue>
    </source>
</reference>
<feature type="chain" id="PRO_5039438198" description="C1q domain-containing protein" evidence="3">
    <location>
        <begin position="20"/>
        <end position="290"/>
    </location>
</feature>
<dbReference type="EMBL" id="JAIWYP010000006">
    <property type="protein sequence ID" value="KAH3805318.1"/>
    <property type="molecule type" value="Genomic_DNA"/>
</dbReference>
<sequence length="290" mass="32513">MLNCVGSWIFLFILGISFALEPSCPVCSKYEYEEKLLERVIRNELALKDTLDKITETQAKVEHTLTQIKDKHDTLNDVILGLEVTKQNVSETVKLLVSENVKDFEVMKQKLRSNVDDFINLGTRNVSANVAEMNSSIQSFLGKMSKEVDILRAGSVVPVVMFYARLQPSGSFTYTKHQAVVFKTVLVNVSGGYDPDTGQFTASVAGVYMFTVQYCTISGKTSYFEIVHDGKSVQRSQHGHANYYGCVTMQAFAMVAMGEKVWVRSTLPDNGVYQDDVNYWNSFAGMLIRN</sequence>
<gene>
    <name evidence="5" type="ORF">DPMN_133618</name>
</gene>
<reference evidence="5" key="1">
    <citation type="journal article" date="2019" name="bioRxiv">
        <title>The Genome of the Zebra Mussel, Dreissena polymorpha: A Resource for Invasive Species Research.</title>
        <authorList>
            <person name="McCartney M.A."/>
            <person name="Auch B."/>
            <person name="Kono T."/>
            <person name="Mallez S."/>
            <person name="Zhang Y."/>
            <person name="Obille A."/>
            <person name="Becker A."/>
            <person name="Abrahante J.E."/>
            <person name="Garbe J."/>
            <person name="Badalamenti J.P."/>
            <person name="Herman A."/>
            <person name="Mangelson H."/>
            <person name="Liachko I."/>
            <person name="Sullivan S."/>
            <person name="Sone E.D."/>
            <person name="Koren S."/>
            <person name="Silverstein K.A.T."/>
            <person name="Beckman K.B."/>
            <person name="Gohl D.M."/>
        </authorList>
    </citation>
    <scope>NUCLEOTIDE SEQUENCE</scope>
    <source>
        <strain evidence="5">Duluth1</strain>
        <tissue evidence="5">Whole animal</tissue>
    </source>
</reference>
<keyword evidence="3" id="KW-0732">Signal</keyword>
<keyword evidence="6" id="KW-1185">Reference proteome</keyword>
<proteinExistence type="predicted"/>
<dbReference type="PRINTS" id="PR00007">
    <property type="entry name" value="COMPLEMNTC1Q"/>
</dbReference>
<evidence type="ECO:0000259" key="4">
    <source>
        <dbReference type="PROSITE" id="PS50871"/>
    </source>
</evidence>
<dbReference type="InterPro" id="IPR008983">
    <property type="entry name" value="Tumour_necrosis_fac-like_dom"/>
</dbReference>
<comment type="subcellular location">
    <subcellularLocation>
        <location evidence="1">Secreted</location>
    </subcellularLocation>
</comment>
<evidence type="ECO:0000313" key="6">
    <source>
        <dbReference type="Proteomes" id="UP000828390"/>
    </source>
</evidence>
<dbReference type="Proteomes" id="UP000828390">
    <property type="component" value="Unassembled WGS sequence"/>
</dbReference>